<organism evidence="2">
    <name type="scientific">Lygus hesperus</name>
    <name type="common">Western plant bug</name>
    <dbReference type="NCBI Taxonomy" id="30085"/>
    <lineage>
        <taxon>Eukaryota</taxon>
        <taxon>Metazoa</taxon>
        <taxon>Ecdysozoa</taxon>
        <taxon>Arthropoda</taxon>
        <taxon>Hexapoda</taxon>
        <taxon>Insecta</taxon>
        <taxon>Pterygota</taxon>
        <taxon>Neoptera</taxon>
        <taxon>Paraneoptera</taxon>
        <taxon>Hemiptera</taxon>
        <taxon>Heteroptera</taxon>
        <taxon>Panheteroptera</taxon>
        <taxon>Cimicomorpha</taxon>
        <taxon>Miridae</taxon>
        <taxon>Mirini</taxon>
        <taxon>Lygus</taxon>
    </lineage>
</organism>
<feature type="compositionally biased region" description="Basic and acidic residues" evidence="1">
    <location>
        <begin position="170"/>
        <end position="189"/>
    </location>
</feature>
<feature type="region of interest" description="Disordered" evidence="1">
    <location>
        <begin position="252"/>
        <end position="289"/>
    </location>
</feature>
<dbReference type="AlphaFoldDB" id="A0A146MC98"/>
<feature type="compositionally biased region" description="Basic residues" evidence="1">
    <location>
        <begin position="355"/>
        <end position="365"/>
    </location>
</feature>
<feature type="compositionally biased region" description="Basic and acidic residues" evidence="1">
    <location>
        <begin position="536"/>
        <end position="548"/>
    </location>
</feature>
<reference evidence="2" key="1">
    <citation type="journal article" date="2016" name="Gigascience">
        <title>De novo construction of an expanded transcriptome assembly for the western tarnished plant bug, Lygus hesperus.</title>
        <authorList>
            <person name="Tassone E.E."/>
            <person name="Geib S.M."/>
            <person name="Hall B."/>
            <person name="Fabrick J.A."/>
            <person name="Brent C.S."/>
            <person name="Hull J.J."/>
        </authorList>
    </citation>
    <scope>NUCLEOTIDE SEQUENCE</scope>
</reference>
<evidence type="ECO:0000313" key="2">
    <source>
        <dbReference type="EMBL" id="JAQ17069.1"/>
    </source>
</evidence>
<feature type="region of interest" description="Disordered" evidence="1">
    <location>
        <begin position="102"/>
        <end position="227"/>
    </location>
</feature>
<feature type="region of interest" description="Disordered" evidence="1">
    <location>
        <begin position="344"/>
        <end position="435"/>
    </location>
</feature>
<feature type="compositionally biased region" description="Basic and acidic residues" evidence="1">
    <location>
        <begin position="252"/>
        <end position="283"/>
    </location>
</feature>
<name>A0A146MC98_LYGHE</name>
<feature type="compositionally biased region" description="Basic and acidic residues" evidence="1">
    <location>
        <begin position="422"/>
        <end position="435"/>
    </location>
</feature>
<evidence type="ECO:0008006" key="3">
    <source>
        <dbReference type="Google" id="ProtNLM"/>
    </source>
</evidence>
<feature type="non-terminal residue" evidence="2">
    <location>
        <position position="548"/>
    </location>
</feature>
<protein>
    <recommendedName>
        <fullName evidence="3">Titin</fullName>
    </recommendedName>
</protein>
<feature type="compositionally biased region" description="Basic and acidic residues" evidence="1">
    <location>
        <begin position="204"/>
        <end position="227"/>
    </location>
</feature>
<gene>
    <name evidence="2" type="ORF">g.51167</name>
</gene>
<sequence length="548" mass="62973">LTKSKDERIPRAMEGTGKSLQPEYETEEQESINTTKKTGIEKTISRKVSEGKLQESVQSVQELETLTLLDKGVTEIDDTRKIGKTRTVASRAQEQVKLEKYVTEEKISNKEELETSVLKSEEPKVVEGPKDTQVEDNKPEGADYDQGISKPEISKRRPWSQKPTPEDIETPDKPEDGKLKKDERGEAKPKVLPWTQEQVKLKKVSVDKTQKPDNLAEKRSSLRGDEVKPWTEEKVTLRRTSIQKTELIEDKRKEERKAETREQYIETGEKEIRETESEQDKQLIKPKKPIFAPEDTTILKISFAIKDDVESEKTKEIVEEEKTSPQKEKHVHFITDVVEEIPEEIKPESPVTPKSLKKKGIIKHTRHDDTTTTVMQASIEPDDDEVPLLKPKEIVGPIPELKDKPTLPWRRGKQPLPSQPGEVHDGKPVDSKYEGPMKLKRVPLGGEQLDVVKVEDLPKLMRKKLKKVVCKHGREQPVSKVPKVQLKSRIRYHEWPPTVFNLRITELEPIFVDNGILSRSCEEAKQVKKTKRRRAKLPEKAETQLEKY</sequence>
<evidence type="ECO:0000256" key="1">
    <source>
        <dbReference type="SAM" id="MobiDB-lite"/>
    </source>
</evidence>
<feature type="region of interest" description="Disordered" evidence="1">
    <location>
        <begin position="1"/>
        <end position="38"/>
    </location>
</feature>
<feature type="region of interest" description="Disordered" evidence="1">
    <location>
        <begin position="527"/>
        <end position="548"/>
    </location>
</feature>
<feature type="compositionally biased region" description="Basic and acidic residues" evidence="1">
    <location>
        <begin position="1"/>
        <end position="11"/>
    </location>
</feature>
<feature type="compositionally biased region" description="Basic and acidic residues" evidence="1">
    <location>
        <begin position="102"/>
        <end position="141"/>
    </location>
</feature>
<dbReference type="EMBL" id="GDHC01001560">
    <property type="protein sequence ID" value="JAQ17069.1"/>
    <property type="molecule type" value="Transcribed_RNA"/>
</dbReference>
<accession>A0A146MC98</accession>
<feature type="non-terminal residue" evidence="2">
    <location>
        <position position="1"/>
    </location>
</feature>
<proteinExistence type="predicted"/>